<protein>
    <submittedName>
        <fullName evidence="1">Uncharacterized protein</fullName>
    </submittedName>
</protein>
<reference evidence="1 2" key="1">
    <citation type="journal article" date="2018" name="PLoS Pathog.">
        <title>Evolution of structural diversity of trichothecenes, a family of toxins produced by plant pathogenic and entomopathogenic fungi.</title>
        <authorList>
            <person name="Proctor R.H."/>
            <person name="McCormick S.P."/>
            <person name="Kim H.S."/>
            <person name="Cardoza R.E."/>
            <person name="Stanley A.M."/>
            <person name="Lindo L."/>
            <person name="Kelly A."/>
            <person name="Brown D.W."/>
            <person name="Lee T."/>
            <person name="Vaughan M.M."/>
            <person name="Alexander N.J."/>
            <person name="Busman M."/>
            <person name="Gutierrez S."/>
        </authorList>
    </citation>
    <scope>NUCLEOTIDE SEQUENCE [LARGE SCALE GENOMIC DNA]</scope>
    <source>
        <strain evidence="1 2">NRRL 13405</strain>
    </source>
</reference>
<comment type="caution">
    <text evidence="1">The sequence shown here is derived from an EMBL/GenBank/DDBJ whole genome shotgun (WGS) entry which is preliminary data.</text>
</comment>
<dbReference type="AlphaFoldDB" id="A0A395MGP2"/>
<dbReference type="EMBL" id="PXXK01000309">
    <property type="protein sequence ID" value="RFN46289.1"/>
    <property type="molecule type" value="Genomic_DNA"/>
</dbReference>
<evidence type="ECO:0000313" key="1">
    <source>
        <dbReference type="EMBL" id="RFN46289.1"/>
    </source>
</evidence>
<name>A0A395MGP2_9HYPO</name>
<proteinExistence type="predicted"/>
<dbReference type="Proteomes" id="UP000265631">
    <property type="component" value="Unassembled WGS sequence"/>
</dbReference>
<organism evidence="1 2">
    <name type="scientific">Fusarium flagelliforme</name>
    <dbReference type="NCBI Taxonomy" id="2675880"/>
    <lineage>
        <taxon>Eukaryota</taxon>
        <taxon>Fungi</taxon>
        <taxon>Dikarya</taxon>
        <taxon>Ascomycota</taxon>
        <taxon>Pezizomycotina</taxon>
        <taxon>Sordariomycetes</taxon>
        <taxon>Hypocreomycetidae</taxon>
        <taxon>Hypocreales</taxon>
        <taxon>Nectriaceae</taxon>
        <taxon>Fusarium</taxon>
        <taxon>Fusarium incarnatum-equiseti species complex</taxon>
    </lineage>
</organism>
<sequence>MHQASQDSLRAIVQFMVPPRPPPLTLDDATRALYEKAIADPSSLSDERRREILQRLPREEEDALCYDICGSTMSELVTKAIQDPDSLVYMEVNLLVAGLPRDRNRKMLQQSARLSKEDRDLHHKALEAAMTEDEAAARTVTRAKQLAKGKARDAADKALDVYDADIIRSGALKQIRGCVPWQEHIMSLSGSTKTRAPCGFVMFYPKDKDPECSAFKGRLEEFVSHGFHRHIGAAKEPVMNGFKLYDMQYDSLESLPRRFAAMRDSGDIPTGLRRDAVLYVDDEAFRSLDSARPFVLLWELQEKQGTEEQLGPLKVDIKHVAPLLLMRLTQRDMSLEKRQLKLWSRGPEFENLHKDASKSKENGDYDGIWPPRHLAM</sequence>
<gene>
    <name evidence="1" type="ORF">FIE12Z_9443</name>
</gene>
<keyword evidence="2" id="KW-1185">Reference proteome</keyword>
<evidence type="ECO:0000313" key="2">
    <source>
        <dbReference type="Proteomes" id="UP000265631"/>
    </source>
</evidence>
<accession>A0A395MGP2</accession>